<organism evidence="2 3">
    <name type="scientific">Actinoallomurus liliacearum</name>
    <dbReference type="NCBI Taxonomy" id="1080073"/>
    <lineage>
        <taxon>Bacteria</taxon>
        <taxon>Bacillati</taxon>
        <taxon>Actinomycetota</taxon>
        <taxon>Actinomycetes</taxon>
        <taxon>Streptosporangiales</taxon>
        <taxon>Thermomonosporaceae</taxon>
        <taxon>Actinoallomurus</taxon>
    </lineage>
</organism>
<reference evidence="3" key="1">
    <citation type="journal article" date="2019" name="Int. J. Syst. Evol. Microbiol.">
        <title>The Global Catalogue of Microorganisms (GCM) 10K type strain sequencing project: providing services to taxonomists for standard genome sequencing and annotation.</title>
        <authorList>
            <consortium name="The Broad Institute Genomics Platform"/>
            <consortium name="The Broad Institute Genome Sequencing Center for Infectious Disease"/>
            <person name="Wu L."/>
            <person name="Ma J."/>
        </authorList>
    </citation>
    <scope>NUCLEOTIDE SEQUENCE [LARGE SCALE GENOMIC DNA]</scope>
    <source>
        <strain evidence="3">JCM 17938</strain>
    </source>
</reference>
<keyword evidence="1" id="KW-0812">Transmembrane</keyword>
<accession>A0ABP8TRQ3</accession>
<keyword evidence="3" id="KW-1185">Reference proteome</keyword>
<feature type="transmembrane region" description="Helical" evidence="1">
    <location>
        <begin position="211"/>
        <end position="228"/>
    </location>
</feature>
<keyword evidence="1" id="KW-0472">Membrane</keyword>
<feature type="transmembrane region" description="Helical" evidence="1">
    <location>
        <begin position="310"/>
        <end position="331"/>
    </location>
</feature>
<comment type="caution">
    <text evidence="2">The sequence shown here is derived from an EMBL/GenBank/DDBJ whole genome shotgun (WGS) entry which is preliminary data.</text>
</comment>
<keyword evidence="1" id="KW-1133">Transmembrane helix</keyword>
<feature type="transmembrane region" description="Helical" evidence="1">
    <location>
        <begin position="285"/>
        <end position="303"/>
    </location>
</feature>
<name>A0ABP8TRQ3_9ACTN</name>
<feature type="transmembrane region" description="Helical" evidence="1">
    <location>
        <begin position="147"/>
        <end position="165"/>
    </location>
</feature>
<feature type="transmembrane region" description="Helical" evidence="1">
    <location>
        <begin position="171"/>
        <end position="204"/>
    </location>
</feature>
<protein>
    <recommendedName>
        <fullName evidence="4">Glycosyltransferase RgtA/B/C/D-like domain-containing protein</fullName>
    </recommendedName>
</protein>
<dbReference type="RefSeq" id="WP_345363213.1">
    <property type="nucleotide sequence ID" value="NZ_BAABHJ010000027.1"/>
</dbReference>
<evidence type="ECO:0008006" key="4">
    <source>
        <dbReference type="Google" id="ProtNLM"/>
    </source>
</evidence>
<dbReference type="EMBL" id="BAABHJ010000027">
    <property type="protein sequence ID" value="GAA4614870.1"/>
    <property type="molecule type" value="Genomic_DNA"/>
</dbReference>
<evidence type="ECO:0000313" key="2">
    <source>
        <dbReference type="EMBL" id="GAA4614870.1"/>
    </source>
</evidence>
<dbReference type="Proteomes" id="UP001500212">
    <property type="component" value="Unassembled WGS sequence"/>
</dbReference>
<evidence type="ECO:0000313" key="3">
    <source>
        <dbReference type="Proteomes" id="UP001500212"/>
    </source>
</evidence>
<feature type="transmembrane region" description="Helical" evidence="1">
    <location>
        <begin position="25"/>
        <end position="44"/>
    </location>
</feature>
<feature type="transmembrane region" description="Helical" evidence="1">
    <location>
        <begin position="94"/>
        <end position="115"/>
    </location>
</feature>
<feature type="transmembrane region" description="Helical" evidence="1">
    <location>
        <begin position="121"/>
        <end position="140"/>
    </location>
</feature>
<sequence>MSTRMLPRPADRAVPKPADLIRRPAVWLVAVAVALTALEFAVVVRHGTVGWDEALYITQVSPRIPAAFFSAPRARGVTYLIAPVVWVTGSVVVLRAYLAVVGAAAIVLAYAPWLAVTSRRAVVPLAALLFSGLWVTGYYVSEVIPNFWVAVGGVALAGWFARYAVTGGRGALVGIVLAGAVTTLMRPGDAFWIALPLPIAAVAVRRRRRPVLIAVLTGLALGAAQWIAEAYLRYGGPLARLSRSSAIEGGIAWHPRGLLYELSAVNGPLLCRPCGVGVQRPGLTLWWAAVPLLAAGGLVLAARARAVGPVAVAAACGVSAAVPYLLLLGYAAPRFLLPAYALLALPVAECLTRLPAAVPRLRRPLAGLIVMALLAQLGSQGMALSRQVRENAAERRTYVRGAAALERLGLRRPCLLSGPRSVPVAFYLGCGTGEIGGVLASTTPARLLETARREPTGILSPGTPPPGYAATWVAHPLSGLGRHWRVYLPPWFAPPR</sequence>
<gene>
    <name evidence="2" type="ORF">GCM10023195_65170</name>
</gene>
<evidence type="ECO:0000256" key="1">
    <source>
        <dbReference type="SAM" id="Phobius"/>
    </source>
</evidence>
<proteinExistence type="predicted"/>